<dbReference type="SMART" id="SM00487">
    <property type="entry name" value="DEXDc"/>
    <property type="match status" value="1"/>
</dbReference>
<dbReference type="PROSITE" id="PS51194">
    <property type="entry name" value="HELICASE_CTER"/>
    <property type="match status" value="1"/>
</dbReference>
<feature type="binding site" evidence="12">
    <location>
        <position position="504"/>
    </location>
    <ligand>
        <name>Zn(2+)</name>
        <dbReference type="ChEBI" id="CHEBI:29105"/>
        <label>1</label>
    </ligand>
</feature>
<dbReference type="EC" id="5.6.2.4" evidence="12"/>
<dbReference type="PANTHER" id="PTHR30580">
    <property type="entry name" value="PRIMOSOMAL PROTEIN N"/>
    <property type="match status" value="1"/>
</dbReference>
<evidence type="ECO:0000256" key="12">
    <source>
        <dbReference type="HAMAP-Rule" id="MF_00983"/>
    </source>
</evidence>
<dbReference type="Proteomes" id="UP000469325">
    <property type="component" value="Unassembled WGS sequence"/>
</dbReference>
<dbReference type="GO" id="GO:0003677">
    <property type="term" value="F:DNA binding"/>
    <property type="evidence" value="ECO:0007669"/>
    <property type="project" value="UniProtKB-UniRule"/>
</dbReference>
<feature type="binding site" evidence="12">
    <location>
        <position position="510"/>
    </location>
    <ligand>
        <name>Zn(2+)</name>
        <dbReference type="ChEBI" id="CHEBI:29105"/>
        <label>2</label>
    </ligand>
</feature>
<dbReference type="GO" id="GO:0006310">
    <property type="term" value="P:DNA recombination"/>
    <property type="evidence" value="ECO:0007669"/>
    <property type="project" value="InterPro"/>
</dbReference>
<dbReference type="Gene3D" id="3.40.50.300">
    <property type="entry name" value="P-loop containing nucleotide triphosphate hydrolases"/>
    <property type="match status" value="2"/>
</dbReference>
<reference evidence="15 16" key="1">
    <citation type="submission" date="2019-08" db="EMBL/GenBank/DDBJ databases">
        <title>In-depth cultivation of the pig gut microbiome towards novel bacterial diversity and tailored functional studies.</title>
        <authorList>
            <person name="Wylensek D."/>
            <person name="Hitch T.C.A."/>
            <person name="Clavel T."/>
        </authorList>
    </citation>
    <scope>NUCLEOTIDE SEQUENCE [LARGE SCALE GENOMIC DNA]</scope>
    <source>
        <strain evidence="15 16">CA-Schmier-601-WT-1</strain>
    </source>
</reference>
<dbReference type="GO" id="GO:0043138">
    <property type="term" value="F:3'-5' DNA helicase activity"/>
    <property type="evidence" value="ECO:0007669"/>
    <property type="project" value="UniProtKB-EC"/>
</dbReference>
<dbReference type="CDD" id="cd17929">
    <property type="entry name" value="DEXHc_priA"/>
    <property type="match status" value="1"/>
</dbReference>
<dbReference type="PANTHER" id="PTHR30580:SF0">
    <property type="entry name" value="PRIMOSOMAL PROTEIN N"/>
    <property type="match status" value="1"/>
</dbReference>
<dbReference type="Pfam" id="PF18074">
    <property type="entry name" value="PriA_C"/>
    <property type="match status" value="1"/>
</dbReference>
<dbReference type="InterPro" id="IPR005259">
    <property type="entry name" value="PriA"/>
</dbReference>
<evidence type="ECO:0000256" key="6">
    <source>
        <dbReference type="ARBA" id="ARBA00022806"/>
    </source>
</evidence>
<dbReference type="Pfam" id="PF18319">
    <property type="entry name" value="Zn_ribbon_PriA"/>
    <property type="match status" value="1"/>
</dbReference>
<dbReference type="InterPro" id="IPR011545">
    <property type="entry name" value="DEAD/DEAH_box_helicase_dom"/>
</dbReference>
<comment type="cofactor">
    <cofactor evidence="12">
        <name>Zn(2+)</name>
        <dbReference type="ChEBI" id="CHEBI:29105"/>
    </cofactor>
    <text evidence="12">Binds 2 zinc ions per subunit.</text>
</comment>
<dbReference type="Gene3D" id="3.40.1440.60">
    <property type="entry name" value="PriA, 3(prime) DNA-binding domain"/>
    <property type="match status" value="1"/>
</dbReference>
<comment type="catalytic activity">
    <reaction evidence="12">
        <text>Couples ATP hydrolysis with the unwinding of duplex DNA by translocating in the 3'-5' direction.</text>
        <dbReference type="EC" id="5.6.2.4"/>
    </reaction>
</comment>
<dbReference type="NCBIfam" id="TIGR00595">
    <property type="entry name" value="priA"/>
    <property type="match status" value="1"/>
</dbReference>
<dbReference type="GO" id="GO:0006302">
    <property type="term" value="P:double-strand break repair"/>
    <property type="evidence" value="ECO:0007669"/>
    <property type="project" value="InterPro"/>
</dbReference>
<dbReference type="Pfam" id="PF00270">
    <property type="entry name" value="DEAD"/>
    <property type="match status" value="1"/>
</dbReference>
<dbReference type="AlphaFoldDB" id="A0A6N7X9F0"/>
<comment type="subunit">
    <text evidence="12">Component of the replication restart primosome.</text>
</comment>
<evidence type="ECO:0000313" key="16">
    <source>
        <dbReference type="Proteomes" id="UP000469325"/>
    </source>
</evidence>
<comment type="caution">
    <text evidence="15">The sequence shown here is derived from an EMBL/GenBank/DDBJ whole genome shotgun (WGS) entry which is preliminary data.</text>
</comment>
<keyword evidence="2 12" id="KW-0235">DNA replication</keyword>
<dbReference type="GO" id="GO:1990077">
    <property type="term" value="C:primosome complex"/>
    <property type="evidence" value="ECO:0007669"/>
    <property type="project" value="UniProtKB-UniRule"/>
</dbReference>
<proteinExistence type="inferred from homology"/>
<sequence length="802" mass="87260">MAPSAHVPWGRARLSGQRQATYDGRTIPVGRRPAAVPFAEVVPDIPSRSLDGTFDYAIPPELEGECVVGATVLVPFSHRKAVGYVVGVGERPQEGLAPHRILPVERVLAGPAFDQVAARVARWIAREYACPLSEALHPFLAPGQTVRVRRDGPDGPWTLVCEKSGPVDERWVSLAEGASGFVPRANASRQRQVLEALQAGPARMAELAATLPGCASAVSSLRERGVVRVEERRRVRGVEETTLSSAVAQRPSRLTRGQEEALAAIARACDAGRGDVVLVDGVTGSGKTEVYLSAIERELARGRGALVLVPEISLTAQTVGRFRSRFGDDVAILHSRLSAGERFDQWDMVRQGRAHVVVGARSALFAPLSNVGVVIIDEEHEASYKQGSAPRYHAREVAARLARERGCALVLGSATPSLESLERCHEGSWGGASWTRVSMPERPGGAVLPSVQVVDMTQQFGSGRRSVFSRPLEDALLEVMGRGEKAVLMLNRRGFANFLMCRECGAVPECPHCSTSLTYHERTHSLVCHSCGRSWPVRAWPDPSTRCPNCGSRYLGAYGVGTQRVEDELRALLPPDVEVIRMDADTTRGKGDHQRLLERFDGAERAVLVGTQMIAKGLDFPEVTLVGVINADTTLKLPDFRAAERTYDLLEQVSGRAGRGERAGRVIVQTYWASHPAIQAVASHRRDVFLSPELADRREGDYPPFSRLCNVVLWGRDALAVRRSCDAVAARLRERLDGVRGWEVLGPADCLKARVKDRTRRHVLVKAPVGSEPGELLSACVTEADVRRGVSVAIDVDAYDLM</sequence>
<name>A0A6N7X9F0_9ACTN</name>
<dbReference type="GO" id="GO:0008270">
    <property type="term" value="F:zinc ion binding"/>
    <property type="evidence" value="ECO:0007669"/>
    <property type="project" value="UniProtKB-UniRule"/>
</dbReference>
<evidence type="ECO:0000256" key="11">
    <source>
        <dbReference type="ARBA" id="ARBA00048988"/>
    </source>
</evidence>
<dbReference type="SUPFAM" id="SSF52540">
    <property type="entry name" value="P-loop containing nucleoside triphosphate hydrolases"/>
    <property type="match status" value="1"/>
</dbReference>
<evidence type="ECO:0000256" key="3">
    <source>
        <dbReference type="ARBA" id="ARBA00022723"/>
    </source>
</evidence>
<comment type="catalytic activity">
    <reaction evidence="11 12">
        <text>ATP + H2O = ADP + phosphate + H(+)</text>
        <dbReference type="Rhea" id="RHEA:13065"/>
        <dbReference type="ChEBI" id="CHEBI:15377"/>
        <dbReference type="ChEBI" id="CHEBI:15378"/>
        <dbReference type="ChEBI" id="CHEBI:30616"/>
        <dbReference type="ChEBI" id="CHEBI:43474"/>
        <dbReference type="ChEBI" id="CHEBI:456216"/>
        <dbReference type="EC" id="5.6.2.4"/>
    </reaction>
</comment>
<dbReference type="HAMAP" id="MF_00983">
    <property type="entry name" value="PriA"/>
    <property type="match status" value="1"/>
</dbReference>
<dbReference type="Gene3D" id="2.20.25.10">
    <property type="match status" value="1"/>
</dbReference>
<dbReference type="InterPro" id="IPR041222">
    <property type="entry name" value="PriA_3primeBD"/>
</dbReference>
<evidence type="ECO:0000256" key="9">
    <source>
        <dbReference type="ARBA" id="ARBA00023125"/>
    </source>
</evidence>
<keyword evidence="9 12" id="KW-0238">DNA-binding</keyword>
<dbReference type="InterPro" id="IPR001650">
    <property type="entry name" value="Helicase_C-like"/>
</dbReference>
<accession>A0A6N7X9F0</accession>
<dbReference type="SMART" id="SM00490">
    <property type="entry name" value="HELICc"/>
    <property type="match status" value="1"/>
</dbReference>
<feature type="binding site" evidence="12">
    <location>
        <position position="501"/>
    </location>
    <ligand>
        <name>Zn(2+)</name>
        <dbReference type="ChEBI" id="CHEBI:29105"/>
        <label>1</label>
    </ligand>
</feature>
<dbReference type="GO" id="GO:0005524">
    <property type="term" value="F:ATP binding"/>
    <property type="evidence" value="ECO:0007669"/>
    <property type="project" value="UniProtKB-UniRule"/>
</dbReference>
<keyword evidence="16" id="KW-1185">Reference proteome</keyword>
<dbReference type="PROSITE" id="PS51192">
    <property type="entry name" value="HELICASE_ATP_BIND_1"/>
    <property type="match status" value="1"/>
</dbReference>
<protein>
    <recommendedName>
        <fullName evidence="12">Replication restart protein PriA</fullName>
    </recommendedName>
    <alternativeName>
        <fullName evidence="12">ATP-dependent DNA helicase PriA</fullName>
        <ecNumber evidence="12">5.6.2.4</ecNumber>
    </alternativeName>
    <alternativeName>
        <fullName evidence="12">DNA 3'-5' helicase PriA</fullName>
    </alternativeName>
</protein>
<feature type="binding site" evidence="12">
    <location>
        <position position="513"/>
    </location>
    <ligand>
        <name>Zn(2+)</name>
        <dbReference type="ChEBI" id="CHEBI:29105"/>
        <label>2</label>
    </ligand>
</feature>
<dbReference type="GO" id="GO:0016787">
    <property type="term" value="F:hydrolase activity"/>
    <property type="evidence" value="ECO:0007669"/>
    <property type="project" value="UniProtKB-KW"/>
</dbReference>
<dbReference type="InterPro" id="IPR027417">
    <property type="entry name" value="P-loop_NTPase"/>
</dbReference>
<dbReference type="GO" id="GO:0006269">
    <property type="term" value="P:DNA replication, synthesis of primer"/>
    <property type="evidence" value="ECO:0007669"/>
    <property type="project" value="UniProtKB-KW"/>
</dbReference>
<feature type="binding site" evidence="12">
    <location>
        <position position="547"/>
    </location>
    <ligand>
        <name>Zn(2+)</name>
        <dbReference type="ChEBI" id="CHEBI:29105"/>
        <label>1</label>
    </ligand>
</feature>
<feature type="binding site" evidence="12">
    <location>
        <position position="528"/>
    </location>
    <ligand>
        <name>Zn(2+)</name>
        <dbReference type="ChEBI" id="CHEBI:29105"/>
        <label>2</label>
    </ligand>
</feature>
<evidence type="ECO:0000256" key="8">
    <source>
        <dbReference type="ARBA" id="ARBA00022840"/>
    </source>
</evidence>
<keyword evidence="6 12" id="KW-0347">Helicase</keyword>
<dbReference type="EMBL" id="VUNC01000002">
    <property type="protein sequence ID" value="MST72170.1"/>
    <property type="molecule type" value="Genomic_DNA"/>
</dbReference>
<gene>
    <name evidence="12 15" type="primary">priA</name>
    <name evidence="15" type="ORF">FYJ68_03460</name>
</gene>
<dbReference type="Pfam" id="PF17764">
    <property type="entry name" value="PriA_3primeBD"/>
    <property type="match status" value="1"/>
</dbReference>
<dbReference type="InterPro" id="IPR042115">
    <property type="entry name" value="PriA_3primeBD_sf"/>
</dbReference>
<keyword evidence="4 12" id="KW-0547">Nucleotide-binding</keyword>
<evidence type="ECO:0000256" key="2">
    <source>
        <dbReference type="ARBA" id="ARBA00022705"/>
    </source>
</evidence>
<dbReference type="Pfam" id="PF00271">
    <property type="entry name" value="Helicase_C"/>
    <property type="match status" value="1"/>
</dbReference>
<dbReference type="InterPro" id="IPR041236">
    <property type="entry name" value="PriA_C"/>
</dbReference>
<evidence type="ECO:0000256" key="5">
    <source>
        <dbReference type="ARBA" id="ARBA00022801"/>
    </source>
</evidence>
<keyword evidence="5 12" id="KW-0378">Hydrolase</keyword>
<dbReference type="InterPro" id="IPR040498">
    <property type="entry name" value="PriA_CRR"/>
</dbReference>
<feature type="binding site" evidence="12">
    <location>
        <position position="531"/>
    </location>
    <ligand>
        <name>Zn(2+)</name>
        <dbReference type="ChEBI" id="CHEBI:29105"/>
        <label>2</label>
    </ligand>
</feature>
<feature type="domain" description="Helicase ATP-binding" evidence="13">
    <location>
        <begin position="268"/>
        <end position="422"/>
    </location>
</feature>
<feature type="binding site" evidence="12">
    <location>
        <position position="550"/>
    </location>
    <ligand>
        <name>Zn(2+)</name>
        <dbReference type="ChEBI" id="CHEBI:29105"/>
        <label>1</label>
    </ligand>
</feature>
<comment type="similarity">
    <text evidence="12">Belongs to the helicase family. PriA subfamily.</text>
</comment>
<dbReference type="InterPro" id="IPR014001">
    <property type="entry name" value="Helicase_ATP-bd"/>
</dbReference>
<feature type="domain" description="Helicase C-terminal" evidence="14">
    <location>
        <begin position="542"/>
        <end position="719"/>
    </location>
</feature>
<evidence type="ECO:0000256" key="10">
    <source>
        <dbReference type="ARBA" id="ARBA00023235"/>
    </source>
</evidence>
<evidence type="ECO:0000256" key="7">
    <source>
        <dbReference type="ARBA" id="ARBA00022833"/>
    </source>
</evidence>
<keyword evidence="3 12" id="KW-0479">Metal-binding</keyword>
<comment type="function">
    <text evidence="12">Initiates the restart of stalled replication forks, which reloads the replicative helicase on sites other than the origin of replication. Recognizes and binds to abandoned replication forks and remodels them to uncover a helicase loading site. Promotes assembly of the primosome at these replication forks.</text>
</comment>
<dbReference type="FunFam" id="3.40.50.300:FF:000489">
    <property type="entry name" value="Primosome assembly protein PriA"/>
    <property type="match status" value="1"/>
</dbReference>
<evidence type="ECO:0000256" key="4">
    <source>
        <dbReference type="ARBA" id="ARBA00022741"/>
    </source>
</evidence>
<keyword evidence="1 12" id="KW-0639">Primosome</keyword>
<dbReference type="GO" id="GO:0006270">
    <property type="term" value="P:DNA replication initiation"/>
    <property type="evidence" value="ECO:0007669"/>
    <property type="project" value="TreeGrafter"/>
</dbReference>
<evidence type="ECO:0000313" key="15">
    <source>
        <dbReference type="EMBL" id="MST72170.1"/>
    </source>
</evidence>
<dbReference type="CDD" id="cd18804">
    <property type="entry name" value="SF2_C_priA"/>
    <property type="match status" value="1"/>
</dbReference>
<keyword evidence="8 12" id="KW-0067">ATP-binding</keyword>
<keyword evidence="7 12" id="KW-0862">Zinc</keyword>
<evidence type="ECO:0000259" key="14">
    <source>
        <dbReference type="PROSITE" id="PS51194"/>
    </source>
</evidence>
<organism evidence="15 16">
    <name type="scientific">Olsenella porci</name>
    <dbReference type="NCBI Taxonomy" id="2652279"/>
    <lineage>
        <taxon>Bacteria</taxon>
        <taxon>Bacillati</taxon>
        <taxon>Actinomycetota</taxon>
        <taxon>Coriobacteriia</taxon>
        <taxon>Coriobacteriales</taxon>
        <taxon>Atopobiaceae</taxon>
        <taxon>Olsenella</taxon>
    </lineage>
</organism>
<keyword evidence="10 12" id="KW-0413">Isomerase</keyword>
<evidence type="ECO:0000256" key="1">
    <source>
        <dbReference type="ARBA" id="ARBA00022515"/>
    </source>
</evidence>
<evidence type="ECO:0000259" key="13">
    <source>
        <dbReference type="PROSITE" id="PS51192"/>
    </source>
</evidence>